<dbReference type="SUPFAM" id="SSF53067">
    <property type="entry name" value="Actin-like ATPase domain"/>
    <property type="match status" value="1"/>
</dbReference>
<dbReference type="RefSeq" id="WP_056958976.1">
    <property type="nucleotide sequence ID" value="NZ_AYYN01000065.1"/>
</dbReference>
<organism evidence="2 3">
    <name type="scientific">Ligilactobacillus murinus DSM 20452 = NBRC 14221</name>
    <dbReference type="NCBI Taxonomy" id="1423772"/>
    <lineage>
        <taxon>Bacteria</taxon>
        <taxon>Bacillati</taxon>
        <taxon>Bacillota</taxon>
        <taxon>Bacilli</taxon>
        <taxon>Lactobacillales</taxon>
        <taxon>Lactobacillaceae</taxon>
        <taxon>Ligilactobacillus</taxon>
    </lineage>
</organism>
<dbReference type="Proteomes" id="UP000051612">
    <property type="component" value="Unassembled WGS sequence"/>
</dbReference>
<accession>A0A0R2BJ83</accession>
<dbReference type="InterPro" id="IPR043129">
    <property type="entry name" value="ATPase_NBD"/>
</dbReference>
<evidence type="ECO:0000256" key="1">
    <source>
        <dbReference type="ARBA" id="ARBA00006479"/>
    </source>
</evidence>
<dbReference type="PANTHER" id="PTHR18964">
    <property type="entry name" value="ROK (REPRESSOR, ORF, KINASE) FAMILY"/>
    <property type="match status" value="1"/>
</dbReference>
<keyword evidence="2" id="KW-0808">Transferase</keyword>
<evidence type="ECO:0000313" key="2">
    <source>
        <dbReference type="EMBL" id="KRM75587.1"/>
    </source>
</evidence>
<dbReference type="GO" id="GO:0016301">
    <property type="term" value="F:kinase activity"/>
    <property type="evidence" value="ECO:0007669"/>
    <property type="project" value="UniProtKB-KW"/>
</dbReference>
<sequence>MPNKPLLAFDVGGTTIKYALLTPELTLEQTGSVPTNKNKDGQILKTLLELSQKFSHKYELAGIGISTAGIVASDGSIQYAGPTILDYQGTPLKARLEEATGLLVFVVNDVDAALLGEAVLGAAKNAKSAYCVALGTGIGGAYLANGQLASGAHGTANSLGYTLFCPKTQTNFEQRASTLSLEAKLAPFDLSVKEGFELAKAGQEPYLSLLKAWAKEVAQGLSNILLLFDPEVLLIGGAVCQQKDYLLQLLNEQLALILPPGLCQTQLKVATLADKAQLYGAVYPFIK</sequence>
<proteinExistence type="inferred from homology"/>
<dbReference type="PANTHER" id="PTHR18964:SF165">
    <property type="entry name" value="BETA-GLUCOSIDE KINASE"/>
    <property type="match status" value="1"/>
</dbReference>
<comment type="similarity">
    <text evidence="1">Belongs to the ROK (NagC/XylR) family.</text>
</comment>
<dbReference type="PATRIC" id="fig|1423772.3.peg.134"/>
<dbReference type="AlphaFoldDB" id="A0A0R2BJ83"/>
<comment type="caution">
    <text evidence="2">The sequence shown here is derived from an EMBL/GenBank/DDBJ whole genome shotgun (WGS) entry which is preliminary data.</text>
</comment>
<protein>
    <submittedName>
        <fullName evidence="2">Sugar kinase and transcription regulator</fullName>
    </submittedName>
</protein>
<dbReference type="Gene3D" id="3.30.420.40">
    <property type="match status" value="2"/>
</dbReference>
<dbReference type="Pfam" id="PF00480">
    <property type="entry name" value="ROK"/>
    <property type="match status" value="1"/>
</dbReference>
<gene>
    <name evidence="2" type="ORF">FC48_GL000121</name>
</gene>
<reference evidence="2 3" key="1">
    <citation type="journal article" date="2015" name="Genome Announc.">
        <title>Expanding the biotechnology potential of lactobacilli through comparative genomics of 213 strains and associated genera.</title>
        <authorList>
            <person name="Sun Z."/>
            <person name="Harris H.M."/>
            <person name="McCann A."/>
            <person name="Guo C."/>
            <person name="Argimon S."/>
            <person name="Zhang W."/>
            <person name="Yang X."/>
            <person name="Jeffery I.B."/>
            <person name="Cooney J.C."/>
            <person name="Kagawa T.F."/>
            <person name="Liu W."/>
            <person name="Song Y."/>
            <person name="Salvetti E."/>
            <person name="Wrobel A."/>
            <person name="Rasinkangas P."/>
            <person name="Parkhill J."/>
            <person name="Rea M.C."/>
            <person name="O'Sullivan O."/>
            <person name="Ritari J."/>
            <person name="Douillard F.P."/>
            <person name="Paul Ross R."/>
            <person name="Yang R."/>
            <person name="Briner A.E."/>
            <person name="Felis G.E."/>
            <person name="de Vos W.M."/>
            <person name="Barrangou R."/>
            <person name="Klaenhammer T.R."/>
            <person name="Caufield P.W."/>
            <person name="Cui Y."/>
            <person name="Zhang H."/>
            <person name="O'Toole P.W."/>
        </authorList>
    </citation>
    <scope>NUCLEOTIDE SEQUENCE [LARGE SCALE GENOMIC DNA]</scope>
    <source>
        <strain evidence="2 3">DSM 20452</strain>
    </source>
</reference>
<name>A0A0R2BJ83_9LACO</name>
<dbReference type="InterPro" id="IPR000600">
    <property type="entry name" value="ROK"/>
</dbReference>
<evidence type="ECO:0000313" key="3">
    <source>
        <dbReference type="Proteomes" id="UP000051612"/>
    </source>
</evidence>
<keyword evidence="2" id="KW-0418">Kinase</keyword>
<dbReference type="EMBL" id="AYYN01000065">
    <property type="protein sequence ID" value="KRM75587.1"/>
    <property type="molecule type" value="Genomic_DNA"/>
</dbReference>